<evidence type="ECO:0000313" key="2">
    <source>
        <dbReference type="Ensembl" id="ENSTGUP00000020678.1"/>
    </source>
</evidence>
<proteinExistence type="predicted"/>
<dbReference type="InterPro" id="IPR012340">
    <property type="entry name" value="NA-bd_OB-fold"/>
</dbReference>
<dbReference type="GeneTree" id="ENSGT00940000153341"/>
<dbReference type="SUPFAM" id="SSF50249">
    <property type="entry name" value="Nucleic acid-binding proteins"/>
    <property type="match status" value="1"/>
</dbReference>
<dbReference type="Ensembl" id="ENSTGUT00000032968.1">
    <property type="protein sequence ID" value="ENSTGUP00000020678.1"/>
    <property type="gene ID" value="ENSTGUG00000019870.1"/>
</dbReference>
<dbReference type="Gene3D" id="2.40.50.140">
    <property type="entry name" value="Nucleic acid-binding proteins"/>
    <property type="match status" value="1"/>
</dbReference>
<dbReference type="Pfam" id="PF00313">
    <property type="entry name" value="CSD"/>
    <property type="match status" value="1"/>
</dbReference>
<dbReference type="PANTHER" id="PTHR11544">
    <property type="entry name" value="COLD SHOCK DOMAIN CONTAINING PROTEINS"/>
    <property type="match status" value="1"/>
</dbReference>
<sequence length="333" mass="36815">GISHGAPISTLWSSHLLPRTCLPQFLYPPLAVPMGTSPDRPLESDWASGRPPAPVAKLTAVPQGQHQQYVQRQQHKHKTTGKGKKVLSMNILGTVKWFNVKKRYGFTTRHNNKEDVFVHETAIEKNDPRKYYLPFPKGDTLGKAVILAASAIQGRKGPQAANVTGPGGVPLQGSKHAPNCKLENYPHCRSPPDTYQGNKTQTKQPSSLSNIPVLLIPFLSSCGLPASLPFSPFPFHCSYAPFLCTHKFPPWPPFTNPFPRAPSQSRKMVTGRERKESFPKVTIFSLNVNDFYLEFPTGTPPPTLAQSVSQLTTLPQETKNRFPLKKLPPDSVS</sequence>
<evidence type="ECO:0000313" key="3">
    <source>
        <dbReference type="Proteomes" id="UP000007754"/>
    </source>
</evidence>
<dbReference type="InParanoid" id="A0A674GED1"/>
<dbReference type="InterPro" id="IPR011129">
    <property type="entry name" value="CSD"/>
</dbReference>
<reference evidence="2" key="3">
    <citation type="submission" date="2025-09" db="UniProtKB">
        <authorList>
            <consortium name="Ensembl"/>
        </authorList>
    </citation>
    <scope>IDENTIFICATION</scope>
</reference>
<protein>
    <recommendedName>
        <fullName evidence="1">CSD domain-containing protein</fullName>
    </recommendedName>
</protein>
<dbReference type="InterPro" id="IPR002059">
    <property type="entry name" value="CSP_DNA-bd"/>
</dbReference>
<accession>A0A674GED1</accession>
<dbReference type="GO" id="GO:0003676">
    <property type="term" value="F:nucleic acid binding"/>
    <property type="evidence" value="ECO:0007669"/>
    <property type="project" value="InterPro"/>
</dbReference>
<feature type="domain" description="CSD" evidence="1">
    <location>
        <begin position="90"/>
        <end position="165"/>
    </location>
</feature>
<dbReference type="InterPro" id="IPR050181">
    <property type="entry name" value="Cold_shock_domain"/>
</dbReference>
<dbReference type="AlphaFoldDB" id="A0A674GED1"/>
<name>A0A674GED1_TAEGU</name>
<dbReference type="Proteomes" id="UP000007754">
    <property type="component" value="Chromosome Z"/>
</dbReference>
<dbReference type="PRINTS" id="PR00050">
    <property type="entry name" value="COLDSHOCK"/>
</dbReference>
<organism evidence="2 3">
    <name type="scientific">Taeniopygia guttata</name>
    <name type="common">Zebra finch</name>
    <name type="synonym">Poephila guttata</name>
    <dbReference type="NCBI Taxonomy" id="59729"/>
    <lineage>
        <taxon>Eukaryota</taxon>
        <taxon>Metazoa</taxon>
        <taxon>Chordata</taxon>
        <taxon>Craniata</taxon>
        <taxon>Vertebrata</taxon>
        <taxon>Euteleostomi</taxon>
        <taxon>Archelosauria</taxon>
        <taxon>Archosauria</taxon>
        <taxon>Dinosauria</taxon>
        <taxon>Saurischia</taxon>
        <taxon>Theropoda</taxon>
        <taxon>Coelurosauria</taxon>
        <taxon>Aves</taxon>
        <taxon>Neognathae</taxon>
        <taxon>Neoaves</taxon>
        <taxon>Telluraves</taxon>
        <taxon>Australaves</taxon>
        <taxon>Passeriformes</taxon>
        <taxon>Passeroidea</taxon>
        <taxon>Estrildidae</taxon>
        <taxon>Estrildinae</taxon>
        <taxon>Taeniopygia</taxon>
    </lineage>
</organism>
<dbReference type="CDD" id="cd04458">
    <property type="entry name" value="CSP_CDS"/>
    <property type="match status" value="1"/>
</dbReference>
<reference evidence="2" key="2">
    <citation type="submission" date="2025-08" db="UniProtKB">
        <authorList>
            <consortium name="Ensembl"/>
        </authorList>
    </citation>
    <scope>IDENTIFICATION</scope>
</reference>
<evidence type="ECO:0000259" key="1">
    <source>
        <dbReference type="PROSITE" id="PS51857"/>
    </source>
</evidence>
<dbReference type="SMART" id="SM00357">
    <property type="entry name" value="CSP"/>
    <property type="match status" value="1"/>
</dbReference>
<keyword evidence="3" id="KW-1185">Reference proteome</keyword>
<dbReference type="PROSITE" id="PS51857">
    <property type="entry name" value="CSD_2"/>
    <property type="match status" value="1"/>
</dbReference>
<reference evidence="2 3" key="1">
    <citation type="journal article" date="2010" name="Nature">
        <title>The genome of a songbird.</title>
        <authorList>
            <person name="Warren W.C."/>
            <person name="Clayton D.F."/>
            <person name="Ellegren H."/>
            <person name="Arnold A.P."/>
            <person name="Hillier L.W."/>
            <person name="Kunstner A."/>
            <person name="Searle S."/>
            <person name="White S."/>
            <person name="Vilella A.J."/>
            <person name="Fairley S."/>
            <person name="Heger A."/>
            <person name="Kong L."/>
            <person name="Ponting C.P."/>
            <person name="Jarvis E.D."/>
            <person name="Mello C.V."/>
            <person name="Minx P."/>
            <person name="Lovell P."/>
            <person name="Velho T.A."/>
            <person name="Ferris M."/>
            <person name="Balakrishnan C.N."/>
            <person name="Sinha S."/>
            <person name="Blatti C."/>
            <person name="London S.E."/>
            <person name="Li Y."/>
            <person name="Lin Y.C."/>
            <person name="George J."/>
            <person name="Sweedler J."/>
            <person name="Southey B."/>
            <person name="Gunaratne P."/>
            <person name="Watson M."/>
            <person name="Nam K."/>
            <person name="Backstrom N."/>
            <person name="Smeds L."/>
            <person name="Nabholz B."/>
            <person name="Itoh Y."/>
            <person name="Whitney O."/>
            <person name="Pfenning A.R."/>
            <person name="Howard J."/>
            <person name="Volker M."/>
            <person name="Skinner B.M."/>
            <person name="Griffin D.K."/>
            <person name="Ye L."/>
            <person name="McLaren W.M."/>
            <person name="Flicek P."/>
            <person name="Quesada V."/>
            <person name="Velasco G."/>
            <person name="Lopez-Otin C."/>
            <person name="Puente X.S."/>
            <person name="Olender T."/>
            <person name="Lancet D."/>
            <person name="Smit A.F."/>
            <person name="Hubley R."/>
            <person name="Konkel M.K."/>
            <person name="Walker J.A."/>
            <person name="Batzer M.A."/>
            <person name="Gu W."/>
            <person name="Pollock D.D."/>
            <person name="Chen L."/>
            <person name="Cheng Z."/>
            <person name="Eichler E.E."/>
            <person name="Stapley J."/>
            <person name="Slate J."/>
            <person name="Ekblom R."/>
            <person name="Birkhead T."/>
            <person name="Burke T."/>
            <person name="Burt D."/>
            <person name="Scharff C."/>
            <person name="Adam I."/>
            <person name="Richard H."/>
            <person name="Sultan M."/>
            <person name="Soldatov A."/>
            <person name="Lehrach H."/>
            <person name="Edwards S.V."/>
            <person name="Yang S.P."/>
            <person name="Li X."/>
            <person name="Graves T."/>
            <person name="Fulton L."/>
            <person name="Nelson J."/>
            <person name="Chinwalla A."/>
            <person name="Hou S."/>
            <person name="Mardis E.R."/>
            <person name="Wilson R.K."/>
        </authorList>
    </citation>
    <scope>NUCLEOTIDE SEQUENCE [LARGE SCALE GENOMIC DNA]</scope>
</reference>